<keyword evidence="9" id="KW-0479">Metal-binding</keyword>
<dbReference type="InterPro" id="IPR035992">
    <property type="entry name" value="Ricin_B-like_lectins"/>
</dbReference>
<organism evidence="20 21">
    <name type="scientific">Aythya fuligula</name>
    <name type="common">Tufted duck</name>
    <name type="synonym">Anas fuligula</name>
    <dbReference type="NCBI Taxonomy" id="219594"/>
    <lineage>
        <taxon>Eukaryota</taxon>
        <taxon>Metazoa</taxon>
        <taxon>Chordata</taxon>
        <taxon>Craniata</taxon>
        <taxon>Vertebrata</taxon>
        <taxon>Euteleostomi</taxon>
        <taxon>Archelosauria</taxon>
        <taxon>Archosauria</taxon>
        <taxon>Dinosauria</taxon>
        <taxon>Saurischia</taxon>
        <taxon>Theropoda</taxon>
        <taxon>Coelurosauria</taxon>
        <taxon>Aves</taxon>
        <taxon>Neognathae</taxon>
        <taxon>Galloanserae</taxon>
        <taxon>Anseriformes</taxon>
        <taxon>Anatidae</taxon>
        <taxon>Aythyinae</taxon>
        <taxon>Aythya</taxon>
    </lineage>
</organism>
<keyword evidence="13 18" id="KW-0333">Golgi apparatus</keyword>
<dbReference type="InParanoid" id="A0A6J3CVY7"/>
<evidence type="ECO:0000256" key="15">
    <source>
        <dbReference type="ARBA" id="ARBA00023157"/>
    </source>
</evidence>
<dbReference type="Pfam" id="PF00535">
    <property type="entry name" value="Glycos_transf_2"/>
    <property type="match status" value="1"/>
</dbReference>
<evidence type="ECO:0000256" key="9">
    <source>
        <dbReference type="ARBA" id="ARBA00022723"/>
    </source>
</evidence>
<evidence type="ECO:0000256" key="13">
    <source>
        <dbReference type="ARBA" id="ARBA00023034"/>
    </source>
</evidence>
<dbReference type="KEGG" id="aful:116489152"/>
<dbReference type="EC" id="2.4.1.-" evidence="18"/>
<comment type="subcellular location">
    <subcellularLocation>
        <location evidence="2 18">Golgi apparatus membrane</location>
        <topology evidence="2 18">Single-pass type II membrane protein</topology>
    </subcellularLocation>
</comment>
<dbReference type="GO" id="GO:0030246">
    <property type="term" value="F:carbohydrate binding"/>
    <property type="evidence" value="ECO:0007669"/>
    <property type="project" value="UniProtKB-KW"/>
</dbReference>
<dbReference type="UniPathway" id="UPA00378"/>
<evidence type="ECO:0000256" key="8">
    <source>
        <dbReference type="ARBA" id="ARBA00022692"/>
    </source>
</evidence>
<keyword evidence="7 18" id="KW-0808">Transferase</keyword>
<comment type="similarity">
    <text evidence="4 18">Belongs to the glycosyltransferase 2 family. GalNAc-T subfamily.</text>
</comment>
<evidence type="ECO:0000313" key="20">
    <source>
        <dbReference type="Proteomes" id="UP000504639"/>
    </source>
</evidence>
<keyword evidence="12" id="KW-1133">Transmembrane helix</keyword>
<evidence type="ECO:0000256" key="1">
    <source>
        <dbReference type="ARBA" id="ARBA00001936"/>
    </source>
</evidence>
<evidence type="ECO:0000256" key="10">
    <source>
        <dbReference type="ARBA" id="ARBA00022734"/>
    </source>
</evidence>
<keyword evidence="17 18" id="KW-0464">Manganese</keyword>
<dbReference type="GeneID" id="116489152"/>
<dbReference type="Pfam" id="PF00652">
    <property type="entry name" value="Ricin_B_lectin"/>
    <property type="match status" value="1"/>
</dbReference>
<dbReference type="SUPFAM" id="SSF50370">
    <property type="entry name" value="Ricin B-like lectins"/>
    <property type="match status" value="1"/>
</dbReference>
<dbReference type="Proteomes" id="UP000504639">
    <property type="component" value="Chromosome 1"/>
</dbReference>
<dbReference type="Gene3D" id="3.90.550.10">
    <property type="entry name" value="Spore Coat Polysaccharide Biosynthesis Protein SpsA, Chain A"/>
    <property type="match status" value="1"/>
</dbReference>
<evidence type="ECO:0000256" key="11">
    <source>
        <dbReference type="ARBA" id="ARBA00022968"/>
    </source>
</evidence>
<evidence type="ECO:0000256" key="3">
    <source>
        <dbReference type="ARBA" id="ARBA00004922"/>
    </source>
</evidence>
<dbReference type="InterPro" id="IPR000772">
    <property type="entry name" value="Ricin_B_lectin"/>
</dbReference>
<dbReference type="GO" id="GO:0046872">
    <property type="term" value="F:metal ion binding"/>
    <property type="evidence" value="ECO:0007669"/>
    <property type="project" value="UniProtKB-KW"/>
</dbReference>
<evidence type="ECO:0000256" key="17">
    <source>
        <dbReference type="ARBA" id="ARBA00023211"/>
    </source>
</evidence>
<dbReference type="PANTHER" id="PTHR11675">
    <property type="entry name" value="N-ACETYLGALACTOSAMINYLTRANSFERASE"/>
    <property type="match status" value="1"/>
</dbReference>
<dbReference type="CDD" id="cd02510">
    <property type="entry name" value="pp-GalNAc-T"/>
    <property type="match status" value="1"/>
</dbReference>
<dbReference type="FunFam" id="3.90.550.10:FF:000192">
    <property type="entry name" value="Polypeptide N-acetylgalactosaminyltransferase 9"/>
    <property type="match status" value="1"/>
</dbReference>
<proteinExistence type="inferred from homology"/>
<dbReference type="CTD" id="26290"/>
<dbReference type="GO" id="GO:0004653">
    <property type="term" value="F:polypeptide N-acetylgalactosaminyltransferase activity"/>
    <property type="evidence" value="ECO:0007669"/>
    <property type="project" value="TreeGrafter"/>
</dbReference>
<gene>
    <name evidence="21" type="primary">GALNT8</name>
</gene>
<dbReference type="RefSeq" id="XP_032043231.1">
    <property type="nucleotide sequence ID" value="XM_032187340.1"/>
</dbReference>
<dbReference type="FunFam" id="2.80.10.50:FF:000017">
    <property type="entry name" value="Polypeptide N-acetylgalactosaminyltransferase"/>
    <property type="match status" value="1"/>
</dbReference>
<keyword evidence="20" id="KW-1185">Reference proteome</keyword>
<evidence type="ECO:0000256" key="14">
    <source>
        <dbReference type="ARBA" id="ARBA00023136"/>
    </source>
</evidence>
<sequence length="745" mass="85726">MRPAWLNRELLGKLKWTRRVYRFWKEGLATWEEYKAVVRECKEATRKAKGSLELNHERGIWDNRKGFFKHTVDKTNTRGNVVPLMNEVSALETEDKEKAELMNAFFVYNARGSPKETHTPETSDKIRIKEEFALVDEGCVKDRLSKLDIRKFMGPDEMHVRELAEVIAKLLSIIFAKSLEKVHEKVKQIKHDQKLQNISKTEVRRADNMKEEKKIVHHLLYPDSALFKRWGADLSEEEQTVAQELFLKYGYNVYISDHLPLDRPITDTRSPSCKEKTYPKDLPTISVVLIFMNEALSIILRAITSVINRTPAHLLKEIILVDDYSSNDDLKGPLEIQIKNYNAKHPGLLKIVRHERRQGLTQARISGWEASTADVVAILDAHIEVNMAWAEPILSRIKEDRTVIISPVFDNIRFDDFELLQYSVAADGFDWALWCLYEPLPDEWYALKDETAPVRSPSIMGILAADRKFLGEIGVLDGGMHIYGGENVELGLRAWQCGGKIEVLPCSRIAHLERAHKPYLPDLSIALKRNALRVAEVWMDEYKYMVYFAWNLPIENSGIDYGDVSSRKELRKKLNCKGFDWYIKNVYPNLRFLPNIVGYGTMKNTLKEDICIDQGPVPGNTPIMYPCHAYSPQHLFYHSTGEMYIGGLRARLNAVDRCVTDPGRGDLPILEQCDIAVSKGLNLHWDFKQGSAVINRNTKRCLEITADNTGTYRLVMQTCTGQRWNIQHTVKDWGKTKDVEHRIQQ</sequence>
<dbReference type="InterPro" id="IPR045885">
    <property type="entry name" value="GalNAc-T"/>
</dbReference>
<feature type="domain" description="Ricin B lectin" evidence="19">
    <location>
        <begin position="599"/>
        <end position="727"/>
    </location>
</feature>
<dbReference type="InterPro" id="IPR001173">
    <property type="entry name" value="Glyco_trans_2-like"/>
</dbReference>
<reference evidence="21" key="1">
    <citation type="submission" date="2025-08" db="UniProtKB">
        <authorList>
            <consortium name="RefSeq"/>
        </authorList>
    </citation>
    <scope>IDENTIFICATION</scope>
    <source>
        <tissue evidence="21">Lung</tissue>
    </source>
</reference>
<evidence type="ECO:0000259" key="19">
    <source>
        <dbReference type="SMART" id="SM00458"/>
    </source>
</evidence>
<keyword evidence="15 18" id="KW-1015">Disulfide bond</keyword>
<evidence type="ECO:0000313" key="21">
    <source>
        <dbReference type="RefSeq" id="XP_032043231.1"/>
    </source>
</evidence>
<keyword evidence="6 18" id="KW-0328">Glycosyltransferase</keyword>
<evidence type="ECO:0000256" key="5">
    <source>
        <dbReference type="ARBA" id="ARBA00012644"/>
    </source>
</evidence>
<keyword evidence="16" id="KW-0325">Glycoprotein</keyword>
<evidence type="ECO:0000256" key="2">
    <source>
        <dbReference type="ARBA" id="ARBA00004323"/>
    </source>
</evidence>
<dbReference type="PROSITE" id="PS50231">
    <property type="entry name" value="RICIN_B_LECTIN"/>
    <property type="match status" value="1"/>
</dbReference>
<accession>A0A6J3CVY7</accession>
<comment type="pathway">
    <text evidence="3 18">Protein modification; protein glycosylation.</text>
</comment>
<evidence type="ECO:0000256" key="4">
    <source>
        <dbReference type="ARBA" id="ARBA00005680"/>
    </source>
</evidence>
<evidence type="ECO:0000256" key="16">
    <source>
        <dbReference type="ARBA" id="ARBA00023180"/>
    </source>
</evidence>
<evidence type="ECO:0000256" key="7">
    <source>
        <dbReference type="ARBA" id="ARBA00022679"/>
    </source>
</evidence>
<comment type="cofactor">
    <cofactor evidence="1 18">
        <name>Mn(2+)</name>
        <dbReference type="ChEBI" id="CHEBI:29035"/>
    </cofactor>
</comment>
<name>A0A6J3CVY7_AYTFU</name>
<keyword evidence="8" id="KW-0812">Transmembrane</keyword>
<dbReference type="Gene3D" id="2.80.10.50">
    <property type="match status" value="1"/>
</dbReference>
<protein>
    <recommendedName>
        <fullName evidence="5 18">Polypeptide N-acetylgalactosaminyltransferase</fullName>
        <ecNumber evidence="18">2.4.1.-</ecNumber>
    </recommendedName>
    <alternativeName>
        <fullName evidence="18">Protein-UDP acetylgalactosaminyltransferase</fullName>
    </alternativeName>
</protein>
<evidence type="ECO:0000256" key="12">
    <source>
        <dbReference type="ARBA" id="ARBA00022989"/>
    </source>
</evidence>
<evidence type="ECO:0000256" key="18">
    <source>
        <dbReference type="RuleBase" id="RU361242"/>
    </source>
</evidence>
<dbReference type="AlphaFoldDB" id="A0A6J3CVY7"/>
<dbReference type="SMART" id="SM00458">
    <property type="entry name" value="RICIN"/>
    <property type="match status" value="1"/>
</dbReference>
<dbReference type="PANTHER" id="PTHR11675:SF50">
    <property type="entry name" value="POLYPEPTIDE N-ACETYLGALACTOSAMINYLTRANSFERASE 8-RELATED"/>
    <property type="match status" value="1"/>
</dbReference>
<evidence type="ECO:0000256" key="6">
    <source>
        <dbReference type="ARBA" id="ARBA00022676"/>
    </source>
</evidence>
<keyword evidence="10 18" id="KW-0430">Lectin</keyword>
<dbReference type="GO" id="GO:0006493">
    <property type="term" value="P:protein O-linked glycosylation"/>
    <property type="evidence" value="ECO:0007669"/>
    <property type="project" value="TreeGrafter"/>
</dbReference>
<dbReference type="GO" id="GO:0000139">
    <property type="term" value="C:Golgi membrane"/>
    <property type="evidence" value="ECO:0007669"/>
    <property type="project" value="UniProtKB-SubCell"/>
</dbReference>
<keyword evidence="11" id="KW-0735">Signal-anchor</keyword>
<keyword evidence="14" id="KW-0472">Membrane</keyword>
<dbReference type="SUPFAM" id="SSF53448">
    <property type="entry name" value="Nucleotide-diphospho-sugar transferases"/>
    <property type="match status" value="1"/>
</dbReference>
<dbReference type="InterPro" id="IPR029044">
    <property type="entry name" value="Nucleotide-diphossugar_trans"/>
</dbReference>